<comment type="subcellular location">
    <subcellularLocation>
        <location evidence="1 9">Mitochondrion</location>
    </subcellularLocation>
</comment>
<dbReference type="GO" id="GO:0006099">
    <property type="term" value="P:tricarboxylic acid cycle"/>
    <property type="evidence" value="ECO:0007669"/>
    <property type="project" value="EnsemblFungi"/>
</dbReference>
<dbReference type="InterPro" id="IPR001030">
    <property type="entry name" value="Acoase/IPM_deHydtase_lsu_aba"/>
</dbReference>
<evidence type="ECO:0000256" key="7">
    <source>
        <dbReference type="ARBA" id="ARBA00023128"/>
    </source>
</evidence>
<dbReference type="RefSeq" id="XP_003676856.1">
    <property type="nucleotide sequence ID" value="XM_003676808.1"/>
</dbReference>
<evidence type="ECO:0000256" key="2">
    <source>
        <dbReference type="ARBA" id="ARBA00022485"/>
    </source>
</evidence>
<evidence type="ECO:0000256" key="3">
    <source>
        <dbReference type="ARBA" id="ARBA00022723"/>
    </source>
</evidence>
<sequence length="796" mass="87011">MFSRNARTTAKRSLASYAKFANVPKNLQSRTPPYAKLLANLEKVKKITNNTPLTLAEKILYSHLCDPEESLTSSNLEDIRGKEYLKLYPDRVAMQDASAQMAMLQFMTTGLPDTAVPASFHCDHLIVGKNGEAKDLPSSIETNKEVFDFLESCGKKYGIQFWGPGSGIIHQIVLENFSAPGLMMLGTDSHTPNAGGLGAIAIGVGGADAVDALTHTPWELKAPKILGVKLTGHLSGWSAPKDVISKIAGMLTVRGGTGYIVEYFGEGTSTLSCTGMATICNMGAEIGATTSTFPYQDAHKRYLQATGRGPIAEAADVALNEYGFLRPDKGAQYDKVIEINLSELEPHVNGPYTPDLSTPISKYAETSLKEKWPQNISVGLIGSCTNSSYQDMSRVVDLVQQAAAAGLKPKIPFFVTPGSEQIRATLERDGIIQIFKDNGAKVLANACGPCIGQWDREDVPKATNEVNSIFTSYNRNFRARNDGNRNTMNFLTSPEIVTAMIYSGNAQFNPLTDAIKLDNGKEFRFQAPTGDELPQKGFEHGRDEFYPDLEPTSNADVEIKVSPESDRLQLLYPFDAWSGKELKTTALMKVEGKCTTDHISAAGVWLKYKGHLENISYNTLIGAQNKETGEVNRAYDIDGKGYDIPGLMMKWKEEGRPWTVIAEDNYGEGSAREHAALSPRFLGGQIILVKSFARIHETNLKKQGMLPLTFADAADYDKITAGDILETLNLVDMVAKDGNNGGFLDVKVTKPDGTSFIIKTKHTMSKDQINFFKAGSAINYIGNIRRAEKAARESKQ</sequence>
<dbReference type="SUPFAM" id="SSF52016">
    <property type="entry name" value="LeuD/IlvD-like"/>
    <property type="match status" value="1"/>
</dbReference>
<keyword evidence="6 9" id="KW-0411">Iron-sulfur</keyword>
<dbReference type="GO" id="GO:0005634">
    <property type="term" value="C:nucleus"/>
    <property type="evidence" value="ECO:0007669"/>
    <property type="project" value="EnsemblFungi"/>
</dbReference>
<keyword evidence="2" id="KW-0004">4Fe-4S</keyword>
<dbReference type="FunFam" id="3.30.499.10:FF:000004">
    <property type="entry name" value="Aconitate hydratase, mitochondrial"/>
    <property type="match status" value="1"/>
</dbReference>
<evidence type="ECO:0000259" key="11">
    <source>
        <dbReference type="Pfam" id="PF00694"/>
    </source>
</evidence>
<reference key="2">
    <citation type="submission" date="2011-08" db="EMBL/GenBank/DDBJ databases">
        <title>Genome sequence of Naumovozyma castellii.</title>
        <authorList>
            <person name="Gordon J.L."/>
            <person name="Armisen D."/>
            <person name="Proux-Wera E."/>
            <person name="OhEigeartaigh S.S."/>
            <person name="Byrne K.P."/>
            <person name="Wolfe K.H."/>
        </authorList>
    </citation>
    <scope>NUCLEOTIDE SEQUENCE</scope>
    <source>
        <strain>Type strain:CBS 4309</strain>
    </source>
</reference>
<dbReference type="InterPro" id="IPR036008">
    <property type="entry name" value="Aconitase_4Fe-4S_dom"/>
</dbReference>
<dbReference type="InterPro" id="IPR000573">
    <property type="entry name" value="AconitaseA/IPMdHydase_ssu_swvl"/>
</dbReference>
<feature type="domain" description="Aconitase/3-isopropylmalate dehydratase large subunit alpha/beta/alpha" evidence="10">
    <location>
        <begin position="58"/>
        <end position="504"/>
    </location>
</feature>
<dbReference type="FunFam" id="3.20.19.10:FF:000002">
    <property type="entry name" value="Aconitate hydratase, mitochondrial"/>
    <property type="match status" value="1"/>
</dbReference>
<keyword evidence="5 9" id="KW-0408">Iron</keyword>
<dbReference type="InterPro" id="IPR015928">
    <property type="entry name" value="Aconitase/3IPM_dehydase_swvl"/>
</dbReference>
<dbReference type="GO" id="GO:0005739">
    <property type="term" value="C:mitochondrion"/>
    <property type="evidence" value="ECO:0007669"/>
    <property type="project" value="UniProtKB-SubCell"/>
</dbReference>
<protein>
    <recommendedName>
        <fullName evidence="9">Aconitate hydratase, mitochondrial</fullName>
        <shortName evidence="9">Aconitase</shortName>
        <ecNumber evidence="9">4.2.1.-</ecNumber>
    </recommendedName>
</protein>
<evidence type="ECO:0000256" key="9">
    <source>
        <dbReference type="RuleBase" id="RU362107"/>
    </source>
</evidence>
<keyword evidence="4 9" id="KW-0809">Transit peptide</keyword>
<evidence type="ECO:0000256" key="6">
    <source>
        <dbReference type="ARBA" id="ARBA00023014"/>
    </source>
</evidence>
<dbReference type="EMBL" id="HE576757">
    <property type="protein sequence ID" value="CCC70500.1"/>
    <property type="molecule type" value="Genomic_DNA"/>
</dbReference>
<organism evidence="12 13">
    <name type="scientific">Naumovozyma castellii</name>
    <name type="common">Yeast</name>
    <name type="synonym">Saccharomyces castellii</name>
    <dbReference type="NCBI Taxonomy" id="27288"/>
    <lineage>
        <taxon>Eukaryota</taxon>
        <taxon>Fungi</taxon>
        <taxon>Dikarya</taxon>
        <taxon>Ascomycota</taxon>
        <taxon>Saccharomycotina</taxon>
        <taxon>Saccharomycetes</taxon>
        <taxon>Saccharomycetales</taxon>
        <taxon>Saccharomycetaceae</taxon>
        <taxon>Naumovozyma</taxon>
    </lineage>
</organism>
<dbReference type="GO" id="GO:0003994">
    <property type="term" value="F:aconitate hydratase activity"/>
    <property type="evidence" value="ECO:0007669"/>
    <property type="project" value="InterPro"/>
</dbReference>
<dbReference type="PANTHER" id="PTHR43160">
    <property type="entry name" value="ACONITATE HYDRATASE B"/>
    <property type="match status" value="1"/>
</dbReference>
<dbReference type="NCBIfam" id="NF005558">
    <property type="entry name" value="PRK07229.1"/>
    <property type="match status" value="1"/>
</dbReference>
<dbReference type="InParanoid" id="G0VG80"/>
<evidence type="ECO:0000256" key="1">
    <source>
        <dbReference type="ARBA" id="ARBA00004173"/>
    </source>
</evidence>
<dbReference type="FunFam" id="3.30.499.10:FF:000003">
    <property type="entry name" value="Aconitate hydratase, mitochondrial"/>
    <property type="match status" value="1"/>
</dbReference>
<comment type="cofactor">
    <cofactor evidence="9">
        <name>[4Fe-4S] cluster</name>
        <dbReference type="ChEBI" id="CHEBI:49883"/>
    </cofactor>
    <text evidence="9">Binds 1 [4Fe-4S] cluster per subunit.</text>
</comment>
<feature type="domain" description="Aconitase A/isopropylmalate dehydratase small subunit swivel" evidence="11">
    <location>
        <begin position="586"/>
        <end position="712"/>
    </location>
</feature>
<keyword evidence="7 9" id="KW-0496">Mitochondrion</keyword>
<dbReference type="PROSITE" id="PS00450">
    <property type="entry name" value="ACONITASE_1"/>
    <property type="match status" value="1"/>
</dbReference>
<dbReference type="GO" id="GO:0032543">
    <property type="term" value="P:mitochondrial translation"/>
    <property type="evidence" value="ECO:0007669"/>
    <property type="project" value="EnsemblFungi"/>
</dbReference>
<dbReference type="Gene3D" id="3.40.1060.10">
    <property type="entry name" value="Aconitase, Domain 2"/>
    <property type="match status" value="1"/>
</dbReference>
<dbReference type="KEGG" id="ncs:NCAS_0F00160"/>
<proteinExistence type="inferred from homology"/>
<dbReference type="Pfam" id="PF00694">
    <property type="entry name" value="Aconitase_C"/>
    <property type="match status" value="1"/>
</dbReference>
<keyword evidence="13" id="KW-1185">Reference proteome</keyword>
<dbReference type="InterPro" id="IPR050926">
    <property type="entry name" value="Aconitase/IPM_isomerase"/>
</dbReference>
<dbReference type="GO" id="GO:0005829">
    <property type="term" value="C:cytosol"/>
    <property type="evidence" value="ECO:0007669"/>
    <property type="project" value="TreeGrafter"/>
</dbReference>
<dbReference type="HOGENOM" id="CLU_006714_2_2_1"/>
<comment type="similarity">
    <text evidence="9">Belongs to the aconitase/IPM isomerase family.</text>
</comment>
<dbReference type="EC" id="4.2.1.-" evidence="9"/>
<dbReference type="Gene3D" id="3.30.499.10">
    <property type="entry name" value="Aconitase, domain 3"/>
    <property type="match status" value="2"/>
</dbReference>
<dbReference type="FunFam" id="3.40.1060.10:FF:000001">
    <property type="entry name" value="Aconitate hydratase, mitochondrial"/>
    <property type="match status" value="1"/>
</dbReference>
<dbReference type="InterPro" id="IPR015932">
    <property type="entry name" value="Aconitase_dom2"/>
</dbReference>
<dbReference type="PROSITE" id="PS01244">
    <property type="entry name" value="ACONITASE_2"/>
    <property type="match status" value="1"/>
</dbReference>
<dbReference type="STRING" id="1064592.G0VG80"/>
<evidence type="ECO:0000256" key="5">
    <source>
        <dbReference type="ARBA" id="ARBA00023004"/>
    </source>
</evidence>
<dbReference type="InterPro" id="IPR006248">
    <property type="entry name" value="Aconitase_mito-like"/>
</dbReference>
<dbReference type="GO" id="GO:0046872">
    <property type="term" value="F:metal ion binding"/>
    <property type="evidence" value="ECO:0007669"/>
    <property type="project" value="UniProtKB-UniRule"/>
</dbReference>
<dbReference type="Proteomes" id="UP000001640">
    <property type="component" value="Chromosome 6"/>
</dbReference>
<dbReference type="OMA" id="KWPETFG"/>
<dbReference type="Gene3D" id="3.20.19.10">
    <property type="entry name" value="Aconitase, domain 4"/>
    <property type="match status" value="1"/>
</dbReference>
<dbReference type="InterPro" id="IPR015931">
    <property type="entry name" value="Acnase/IPM_dHydase_lsu_aba_1/3"/>
</dbReference>
<dbReference type="GO" id="GO:0051539">
    <property type="term" value="F:4 iron, 4 sulfur cluster binding"/>
    <property type="evidence" value="ECO:0007669"/>
    <property type="project" value="UniProtKB-UniRule"/>
</dbReference>
<dbReference type="eggNOG" id="KOG0453">
    <property type="taxonomic scope" value="Eukaryota"/>
</dbReference>
<dbReference type="InterPro" id="IPR018136">
    <property type="entry name" value="Aconitase_4Fe-4S_BS"/>
</dbReference>
<evidence type="ECO:0000256" key="8">
    <source>
        <dbReference type="ARBA" id="ARBA00023239"/>
    </source>
</evidence>
<evidence type="ECO:0000256" key="4">
    <source>
        <dbReference type="ARBA" id="ARBA00022946"/>
    </source>
</evidence>
<reference evidence="12 13" key="1">
    <citation type="journal article" date="2011" name="Proc. Natl. Acad. Sci. U.S.A.">
        <title>Evolutionary erosion of yeast sex chromosomes by mating-type switching accidents.</title>
        <authorList>
            <person name="Gordon J.L."/>
            <person name="Armisen D."/>
            <person name="Proux-Wera E."/>
            <person name="Oheigeartaigh S.S."/>
            <person name="Byrne K.P."/>
            <person name="Wolfe K.H."/>
        </authorList>
    </citation>
    <scope>NUCLEOTIDE SEQUENCE [LARGE SCALE GENOMIC DNA]</scope>
    <source>
        <strain evidence="13">ATCC 76901 / BCRC 22586 / CBS 4309 / NBRC 1992 / NRRL Y-12630</strain>
    </source>
</reference>
<name>G0VG80_NAUCA</name>
<dbReference type="FunCoup" id="G0VG80">
    <property type="interactions" value="315"/>
</dbReference>
<dbReference type="NCBIfam" id="TIGR01340">
    <property type="entry name" value="aconitase_mito"/>
    <property type="match status" value="1"/>
</dbReference>
<dbReference type="GeneID" id="96904149"/>
<evidence type="ECO:0000313" key="12">
    <source>
        <dbReference type="EMBL" id="CCC70500.1"/>
    </source>
</evidence>
<dbReference type="PANTHER" id="PTHR43160:SF2">
    <property type="entry name" value="HOMOCITRATE DEHYDRATASE, MITOCHONDRIAL"/>
    <property type="match status" value="1"/>
</dbReference>
<dbReference type="OrthoDB" id="2224430at2759"/>
<evidence type="ECO:0000313" key="13">
    <source>
        <dbReference type="Proteomes" id="UP000001640"/>
    </source>
</evidence>
<dbReference type="PRINTS" id="PR00415">
    <property type="entry name" value="ACONITASE"/>
</dbReference>
<gene>
    <name evidence="12" type="primary">NCAS0F00160</name>
    <name evidence="12" type="ordered locus">NCAS_0F00160</name>
</gene>
<evidence type="ECO:0000259" key="10">
    <source>
        <dbReference type="Pfam" id="PF00330"/>
    </source>
</evidence>
<dbReference type="AlphaFoldDB" id="G0VG80"/>
<dbReference type="SUPFAM" id="SSF53732">
    <property type="entry name" value="Aconitase iron-sulfur domain"/>
    <property type="match status" value="1"/>
</dbReference>
<keyword evidence="8 9" id="KW-0456">Lyase</keyword>
<accession>G0VG80</accession>
<keyword evidence="3 9" id="KW-0479">Metal-binding</keyword>
<dbReference type="Pfam" id="PF00330">
    <property type="entry name" value="Aconitase"/>
    <property type="match status" value="1"/>
</dbReference>